<dbReference type="Gene3D" id="1.10.533.10">
    <property type="entry name" value="Death Domain, Fas"/>
    <property type="match status" value="2"/>
</dbReference>
<feature type="non-terminal residue" evidence="12">
    <location>
        <position position="1"/>
    </location>
</feature>
<dbReference type="Pfam" id="PF17776">
    <property type="entry name" value="NLRC4_HD2"/>
    <property type="match status" value="1"/>
</dbReference>
<evidence type="ECO:0000259" key="9">
    <source>
        <dbReference type="PROSITE" id="PS50209"/>
    </source>
</evidence>
<name>A0A553QEG0_9TELE</name>
<dbReference type="GO" id="GO:0045087">
    <property type="term" value="P:innate immune response"/>
    <property type="evidence" value="ECO:0007669"/>
    <property type="project" value="UniProtKB-KW"/>
</dbReference>
<evidence type="ECO:0000256" key="7">
    <source>
        <dbReference type="ARBA" id="ARBA00023198"/>
    </source>
</evidence>
<dbReference type="PROSITE" id="PS50837">
    <property type="entry name" value="NACHT"/>
    <property type="match status" value="1"/>
</dbReference>
<evidence type="ECO:0000259" key="11">
    <source>
        <dbReference type="PROSITE" id="PS51830"/>
    </source>
</evidence>
<dbReference type="STRING" id="623744.A0A553QEG0"/>
<dbReference type="EMBL" id="SRMA01026053">
    <property type="protein sequence ID" value="TRY88320.1"/>
    <property type="molecule type" value="Genomic_DNA"/>
</dbReference>
<evidence type="ECO:0000313" key="13">
    <source>
        <dbReference type="Proteomes" id="UP000316079"/>
    </source>
</evidence>
<dbReference type="Proteomes" id="UP000316079">
    <property type="component" value="Unassembled WGS sequence"/>
</dbReference>
<dbReference type="InterPro" id="IPR033516">
    <property type="entry name" value="CARD8/ASC/NALP1_CARD"/>
</dbReference>
<dbReference type="SUPFAM" id="SSF47986">
    <property type="entry name" value="DEATH domain"/>
    <property type="match status" value="2"/>
</dbReference>
<evidence type="ECO:0000256" key="5">
    <source>
        <dbReference type="ARBA" id="ARBA00022843"/>
    </source>
</evidence>
<proteinExistence type="predicted"/>
<keyword evidence="13" id="KW-1185">Reference proteome</keyword>
<dbReference type="PANTHER" id="PTHR45690:SF19">
    <property type="entry name" value="NACHT, LRR AND PYD DOMAINS-CONTAINING PROTEIN 3"/>
    <property type="match status" value="1"/>
</dbReference>
<feature type="region of interest" description="Disordered" evidence="8">
    <location>
        <begin position="797"/>
        <end position="833"/>
    </location>
</feature>
<feature type="domain" description="FIIND" evidence="11">
    <location>
        <begin position="795"/>
        <end position="1074"/>
    </location>
</feature>
<keyword evidence="5" id="KW-0832">Ubl conjugation</keyword>
<evidence type="ECO:0000313" key="12">
    <source>
        <dbReference type="EMBL" id="TRY88320.1"/>
    </source>
</evidence>
<dbReference type="OrthoDB" id="8891580at2759"/>
<sequence length="1154" mass="129665">AGQGVEPLRTNPESEFADGFRHKLIQRVVSVMPIADVLKSKRMIDHEFYNEVHDAKTRQDKMRCLYKALDSGGDSVKAEFYKLLRDNEPFLVDELESGPSRSQRSLEAALGHYRGSVKAKYGREEKRSSITLTVKPQIIQKYNNGSFKMITTDDLLETCRSQTVVLQGDFGSGKSFIAQQLFLDWAVENTGQFSLVFHLRCEELMCSGKKNLIKLLSCSSLPSEEISRVLQASPEKVLFIIDGFDELRLTQDIFAMSTHTHPLQKAPPEVILCALLRGCLIPASKLLVTSRTKTTLSKLLKGELCFTEVLGVSPLCDLDLKEIFRSDHHTVTENITLLAACSSPVVCCILKEKMEVAPNLTSGLETTTSIYADFVSTQLEHHCLFESTKFLMSLGELAEAGMLNQEVLLDKKKLHLVPSHENPLLGKFLSEKTILRETKLRFHHLSFQPFFTAFFYVLLESQKKVEDLLNTVAKGWALSCWTSRDFSSADVEVRLSENLQSVIPFLCGLCKTDVIPSFFAKQNIAVPVDLKNQLKNWITYCSQRFQKQHMLFLLRCLHELHDVTFTKKVLEDLTILDLSDTPLNTNDCLVLKFCLESCRRIRNMKLHIASHHLKVLESKLLCCEELTLTVDHISGDVSGLISNAVKATNKLNLKEFESHKSHFYQEINVSITNGEITIPTGAGKKVIDSGMDSVSMLKNWAERRSDEEDPSSSSFFGTGSQNRCLPLAATFFGTGSQNWSLPLAGMSDEEDPATSSFFGTGSQNRYLPHAATFFGTGSQNWSLPLAGTFKEITADWTGASSQPLPKENTSEGMETMNRTTEETDKSSSTPVQVFSPQLSKEDEVLYRIASWDPELLDGLGQKQPAGPLYNIECLSGSISGLHLPHCEIISVKTVESLSVAHFTGGNVELLKPLEVTQTHVVFHIRDLSLFGLIKSIFFGSPIAAQVLLFLRPFTPDQRDKILNVHLLPKNVPVSEVRHFHQNKTYVETSSKCFLSPGHEYSLSCQPEECEVQPKTELFEYNYDPNYHPTFEVFLAVSIEEFMLGILDSEAGQGVEPLRTNPESEFADGFRHKLIQRVVSVMPIADVLKSKRMIDHEFYNEVHDAKTRQDKMRCLYKALDSGGDSVKAEFYKLLRDNEPFLVDELESGPSRSQRF</sequence>
<dbReference type="PROSITE" id="PS51830">
    <property type="entry name" value="FIIND"/>
    <property type="match status" value="1"/>
</dbReference>
<keyword evidence="4" id="KW-0677">Repeat</keyword>
<evidence type="ECO:0000256" key="3">
    <source>
        <dbReference type="ARBA" id="ARBA00022588"/>
    </source>
</evidence>
<keyword evidence="3" id="KW-0399">Innate immunity</keyword>
<evidence type="ECO:0000256" key="1">
    <source>
        <dbReference type="ARBA" id="ARBA00004514"/>
    </source>
</evidence>
<comment type="subcellular location">
    <subcellularLocation>
        <location evidence="1">Cytoplasm</location>
        <location evidence="1">Cytosol</location>
    </subcellularLocation>
</comment>
<dbReference type="Pfam" id="PF00619">
    <property type="entry name" value="CARD"/>
    <property type="match status" value="2"/>
</dbReference>
<evidence type="ECO:0000256" key="4">
    <source>
        <dbReference type="ARBA" id="ARBA00022737"/>
    </source>
</evidence>
<evidence type="ECO:0008006" key="14">
    <source>
        <dbReference type="Google" id="ProtNLM"/>
    </source>
</evidence>
<comment type="caution">
    <text evidence="12">The sequence shown here is derived from an EMBL/GenBank/DDBJ whole genome shotgun (WGS) entry which is preliminary data.</text>
</comment>
<dbReference type="PANTHER" id="PTHR45690">
    <property type="entry name" value="NACHT, LRR AND PYD DOMAINS-CONTAINING PROTEIN 12"/>
    <property type="match status" value="1"/>
</dbReference>
<dbReference type="Pfam" id="PF13553">
    <property type="entry name" value="FIIND"/>
    <property type="match status" value="1"/>
</dbReference>
<evidence type="ECO:0000256" key="8">
    <source>
        <dbReference type="SAM" id="MobiDB-lite"/>
    </source>
</evidence>
<keyword evidence="2" id="KW-0963">Cytoplasm</keyword>
<feature type="domain" description="CARD" evidence="9">
    <location>
        <begin position="9"/>
        <end position="99"/>
    </location>
</feature>
<keyword evidence="6" id="KW-0391">Immunity</keyword>
<evidence type="ECO:0000256" key="2">
    <source>
        <dbReference type="ARBA" id="ARBA00022490"/>
    </source>
</evidence>
<protein>
    <recommendedName>
        <fullName evidence="14">NACHT domain-containing protein</fullName>
    </recommendedName>
</protein>
<dbReference type="Gene3D" id="3.40.50.300">
    <property type="entry name" value="P-loop containing nucleotide triphosphate hydrolases"/>
    <property type="match status" value="1"/>
</dbReference>
<feature type="domain" description="NACHT" evidence="10">
    <location>
        <begin position="162"/>
        <end position="292"/>
    </location>
</feature>
<dbReference type="SUPFAM" id="SSF52540">
    <property type="entry name" value="P-loop containing nucleoside triphosphate hydrolases"/>
    <property type="match status" value="1"/>
</dbReference>
<organism evidence="12 13">
    <name type="scientific">Danionella cerebrum</name>
    <dbReference type="NCBI Taxonomy" id="2873325"/>
    <lineage>
        <taxon>Eukaryota</taxon>
        <taxon>Metazoa</taxon>
        <taxon>Chordata</taxon>
        <taxon>Craniata</taxon>
        <taxon>Vertebrata</taxon>
        <taxon>Euteleostomi</taxon>
        <taxon>Actinopterygii</taxon>
        <taxon>Neopterygii</taxon>
        <taxon>Teleostei</taxon>
        <taxon>Ostariophysi</taxon>
        <taxon>Cypriniformes</taxon>
        <taxon>Danionidae</taxon>
        <taxon>Danioninae</taxon>
        <taxon>Danionella</taxon>
    </lineage>
</organism>
<keyword evidence="7" id="KW-0395">Inflammatory response</keyword>
<dbReference type="InterPro" id="IPR025307">
    <property type="entry name" value="FIIND_dom"/>
</dbReference>
<dbReference type="GO" id="GO:0006954">
    <property type="term" value="P:inflammatory response"/>
    <property type="evidence" value="ECO:0007669"/>
    <property type="project" value="UniProtKB-KW"/>
</dbReference>
<dbReference type="InterPro" id="IPR027417">
    <property type="entry name" value="P-loop_NTPase"/>
</dbReference>
<dbReference type="InterPro" id="IPR041267">
    <property type="entry name" value="NLRP_HD2"/>
</dbReference>
<dbReference type="PROSITE" id="PS50209">
    <property type="entry name" value="CARD"/>
    <property type="match status" value="2"/>
</dbReference>
<dbReference type="InterPro" id="IPR011029">
    <property type="entry name" value="DEATH-like_dom_sf"/>
</dbReference>
<dbReference type="GO" id="GO:0061702">
    <property type="term" value="C:canonical inflammasome complex"/>
    <property type="evidence" value="ECO:0007669"/>
    <property type="project" value="UniProtKB-SubCell"/>
</dbReference>
<dbReference type="Pfam" id="PF05729">
    <property type="entry name" value="NACHT"/>
    <property type="match status" value="1"/>
</dbReference>
<dbReference type="GO" id="GO:0042981">
    <property type="term" value="P:regulation of apoptotic process"/>
    <property type="evidence" value="ECO:0007669"/>
    <property type="project" value="InterPro"/>
</dbReference>
<dbReference type="InterPro" id="IPR001315">
    <property type="entry name" value="CARD"/>
</dbReference>
<accession>A0A553QEG0</accession>
<dbReference type="InterPro" id="IPR007111">
    <property type="entry name" value="NACHT_NTPase"/>
</dbReference>
<feature type="domain" description="CARD" evidence="9">
    <location>
        <begin position="1058"/>
        <end position="1148"/>
    </location>
</feature>
<reference evidence="12 13" key="1">
    <citation type="journal article" date="2019" name="Sci. Data">
        <title>Hybrid genome assembly and annotation of Danionella translucida.</title>
        <authorList>
            <person name="Kadobianskyi M."/>
            <person name="Schulze L."/>
            <person name="Schuelke M."/>
            <person name="Judkewitz B."/>
        </authorList>
    </citation>
    <scope>NUCLEOTIDE SEQUENCE [LARGE SCALE GENOMIC DNA]</scope>
    <source>
        <strain evidence="12 13">Bolton</strain>
    </source>
</reference>
<evidence type="ECO:0000259" key="10">
    <source>
        <dbReference type="PROSITE" id="PS50837"/>
    </source>
</evidence>
<evidence type="ECO:0000256" key="6">
    <source>
        <dbReference type="ARBA" id="ARBA00022859"/>
    </source>
</evidence>
<dbReference type="InterPro" id="IPR050637">
    <property type="entry name" value="NLRP_innate_immun_reg"/>
</dbReference>
<dbReference type="CDD" id="cd08330">
    <property type="entry name" value="CARD_ASC_NALP1"/>
    <property type="match status" value="2"/>
</dbReference>
<dbReference type="Pfam" id="PF23679">
    <property type="entry name" value="UPA-FIIND"/>
    <property type="match status" value="1"/>
</dbReference>
<dbReference type="AlphaFoldDB" id="A0A553QEG0"/>
<gene>
    <name evidence="12" type="ORF">DNTS_004531</name>
</gene>
<dbReference type="FunFam" id="1.10.533.10:FF:000013">
    <property type="entry name" value="Apoptosis-associated speck-like protein containing a CARD"/>
    <property type="match status" value="2"/>
</dbReference>